<gene>
    <name evidence="1" type="ordered locus">Pedsa_2661</name>
</gene>
<proteinExistence type="predicted"/>
<organism evidence="1 2">
    <name type="scientific">Pseudopedobacter saltans (strain ATCC 51119 / DSM 12145 / JCM 21818 / CCUG 39354 / LMG 10337 / NBRC 100064 / NCIMB 13643)</name>
    <name type="common">Pedobacter saltans</name>
    <dbReference type="NCBI Taxonomy" id="762903"/>
    <lineage>
        <taxon>Bacteria</taxon>
        <taxon>Pseudomonadati</taxon>
        <taxon>Bacteroidota</taxon>
        <taxon>Sphingobacteriia</taxon>
        <taxon>Sphingobacteriales</taxon>
        <taxon>Sphingobacteriaceae</taxon>
        <taxon>Pseudopedobacter</taxon>
    </lineage>
</organism>
<dbReference type="KEGG" id="psn:Pedsa_2661"/>
<reference evidence="2" key="2">
    <citation type="submission" date="2011-02" db="EMBL/GenBank/DDBJ databases">
        <title>The complete genome of Pedobacter saltans DSM 12145.</title>
        <authorList>
            <consortium name="US DOE Joint Genome Institute (JGI-PGF)"/>
            <person name="Lucas S."/>
            <person name="Copeland A."/>
            <person name="Lapidus A."/>
            <person name="Bruce D."/>
            <person name="Goodwin L."/>
            <person name="Pitluck S."/>
            <person name="Kyrpides N."/>
            <person name="Mavromatis K."/>
            <person name="Pagani I."/>
            <person name="Ivanova N."/>
            <person name="Ovchinnikova G."/>
            <person name="Lu M."/>
            <person name="Detter J.C."/>
            <person name="Han C."/>
            <person name="Land M."/>
            <person name="Hauser L."/>
            <person name="Markowitz V."/>
            <person name="Cheng J.-F."/>
            <person name="Hugenholtz P."/>
            <person name="Woyke T."/>
            <person name="Wu D."/>
            <person name="Tindall B."/>
            <person name="Pomrenke H.G."/>
            <person name="Brambilla E."/>
            <person name="Klenk H.-P."/>
            <person name="Eisen J.A."/>
        </authorList>
    </citation>
    <scope>NUCLEOTIDE SEQUENCE [LARGE SCALE GENOMIC DNA]</scope>
    <source>
        <strain evidence="2">ATCC 51119 / DSM 12145 / JCM 21818 / LMG 10337 / NBRC 100064 / NCIMB 13643</strain>
    </source>
</reference>
<sequence length="92" mass="10377">MFQAIKLIYHHSATFLRIRQTPEYLIPTSTFLPELFGCASGALRQPPNVPRRIIEELSKISAMIVEAGTNQGASRYGAESKHQRSFMDFHGL</sequence>
<name>F0S689_PSESL</name>
<evidence type="ECO:0000313" key="1">
    <source>
        <dbReference type="EMBL" id="ADY53203.1"/>
    </source>
</evidence>
<evidence type="ECO:0000313" key="2">
    <source>
        <dbReference type="Proteomes" id="UP000000310"/>
    </source>
</evidence>
<dbReference type="HOGENOM" id="CLU_2410985_0_0_10"/>
<protein>
    <submittedName>
        <fullName evidence="1">Uncharacterized protein</fullName>
    </submittedName>
</protein>
<dbReference type="Proteomes" id="UP000000310">
    <property type="component" value="Chromosome"/>
</dbReference>
<keyword evidence="2" id="KW-1185">Reference proteome</keyword>
<dbReference type="EMBL" id="CP002545">
    <property type="protein sequence ID" value="ADY53203.1"/>
    <property type="molecule type" value="Genomic_DNA"/>
</dbReference>
<dbReference type="AlphaFoldDB" id="F0S689"/>
<reference evidence="1 2" key="1">
    <citation type="journal article" date="2011" name="Stand. Genomic Sci.">
        <title>Complete genome sequence of the gliding, heparinolytic Pedobacter saltans type strain (113).</title>
        <authorList>
            <person name="Liolios K."/>
            <person name="Sikorski J."/>
            <person name="Lu M."/>
            <person name="Nolan M."/>
            <person name="Lapidus A."/>
            <person name="Lucas S."/>
            <person name="Hammon N."/>
            <person name="Deshpande S."/>
            <person name="Cheng J.F."/>
            <person name="Tapia R."/>
            <person name="Han C."/>
            <person name="Goodwin L."/>
            <person name="Pitluck S."/>
            <person name="Huntemann M."/>
            <person name="Ivanova N."/>
            <person name="Pagani I."/>
            <person name="Mavromatis K."/>
            <person name="Ovchinikova G."/>
            <person name="Pati A."/>
            <person name="Chen A."/>
            <person name="Palaniappan K."/>
            <person name="Land M."/>
            <person name="Hauser L."/>
            <person name="Brambilla E.M."/>
            <person name="Kotsyurbenko O."/>
            <person name="Rohde M."/>
            <person name="Tindall B.J."/>
            <person name="Abt B."/>
            <person name="Goker M."/>
            <person name="Detter J.C."/>
            <person name="Woyke T."/>
            <person name="Bristow J."/>
            <person name="Eisen J.A."/>
            <person name="Markowitz V."/>
            <person name="Hugenholtz P."/>
            <person name="Klenk H.P."/>
            <person name="Kyrpides N.C."/>
        </authorList>
    </citation>
    <scope>NUCLEOTIDE SEQUENCE [LARGE SCALE GENOMIC DNA]</scope>
    <source>
        <strain evidence="2">ATCC 51119 / DSM 12145 / JCM 21818 / LMG 10337 / NBRC 100064 / NCIMB 13643</strain>
    </source>
</reference>
<accession>F0S689</accession>